<keyword evidence="1" id="KW-1133">Transmembrane helix</keyword>
<dbReference type="InterPro" id="IPR011727">
    <property type="entry name" value="CHP02117"/>
</dbReference>
<comment type="caution">
    <text evidence="2">The sequence shown here is derived from an EMBL/GenBank/DDBJ whole genome shotgun (WGS) entry which is preliminary data.</text>
</comment>
<keyword evidence="1" id="KW-0472">Membrane</keyword>
<dbReference type="Pfam" id="PF09601">
    <property type="entry name" value="DUF2459"/>
    <property type="match status" value="1"/>
</dbReference>
<protein>
    <submittedName>
        <fullName evidence="2">Uncharacterized protein (TIGR02117 family)</fullName>
    </submittedName>
</protein>
<feature type="transmembrane region" description="Helical" evidence="1">
    <location>
        <begin position="12"/>
        <end position="32"/>
    </location>
</feature>
<keyword evidence="3" id="KW-1185">Reference proteome</keyword>
<dbReference type="Proteomes" id="UP001549146">
    <property type="component" value="Unassembled WGS sequence"/>
</dbReference>
<dbReference type="RefSeq" id="WP_354509730.1">
    <property type="nucleotide sequence ID" value="NZ_JBEPMO010000013.1"/>
</dbReference>
<dbReference type="NCBIfam" id="TIGR02117">
    <property type="entry name" value="chp_urease_rgn"/>
    <property type="match status" value="1"/>
</dbReference>
<dbReference type="EMBL" id="JBEPMO010000013">
    <property type="protein sequence ID" value="MET3732474.1"/>
    <property type="molecule type" value="Genomic_DNA"/>
</dbReference>
<name>A0ABV2LWF6_9FLAO</name>
<proteinExistence type="predicted"/>
<sequence>MKKLGKKIFRGFLVFIGLILLYGVAVFVFPLIPVNANQEDADEITIYILTNGVHTDIVCPIKNDIMDWTTLVPTKHTKSQNSNFNYASFGWGDKGFYLDTPTWADLKFRTAFNAAFWLGESAMHVTFYRKPVESESCKKLTISKENYQLLVNYIKDSFDYENEKTVLIPTDMVYGDNDSFYDAKRTYNIFFTCNTWANSALKAANQKAALWTATDKGIFRQYSTN</sequence>
<evidence type="ECO:0000256" key="1">
    <source>
        <dbReference type="SAM" id="Phobius"/>
    </source>
</evidence>
<evidence type="ECO:0000313" key="3">
    <source>
        <dbReference type="Proteomes" id="UP001549146"/>
    </source>
</evidence>
<gene>
    <name evidence="2" type="ORF">ABID46_002063</name>
</gene>
<organism evidence="2 3">
    <name type="scientific">Moheibacter stercoris</name>
    <dbReference type="NCBI Taxonomy" id="1628251"/>
    <lineage>
        <taxon>Bacteria</taxon>
        <taxon>Pseudomonadati</taxon>
        <taxon>Bacteroidota</taxon>
        <taxon>Flavobacteriia</taxon>
        <taxon>Flavobacteriales</taxon>
        <taxon>Weeksellaceae</taxon>
        <taxon>Moheibacter</taxon>
    </lineage>
</organism>
<accession>A0ABV2LWF6</accession>
<reference evidence="2 3" key="1">
    <citation type="submission" date="2024-06" db="EMBL/GenBank/DDBJ databases">
        <title>Genomic Encyclopedia of Type Strains, Phase IV (KMG-IV): sequencing the most valuable type-strain genomes for metagenomic binning, comparative biology and taxonomic classification.</title>
        <authorList>
            <person name="Goeker M."/>
        </authorList>
    </citation>
    <scope>NUCLEOTIDE SEQUENCE [LARGE SCALE GENOMIC DNA]</scope>
    <source>
        <strain evidence="2 3">DSM 29388</strain>
    </source>
</reference>
<keyword evidence="1" id="KW-0812">Transmembrane</keyword>
<evidence type="ECO:0000313" key="2">
    <source>
        <dbReference type="EMBL" id="MET3732474.1"/>
    </source>
</evidence>